<dbReference type="PANTHER" id="PTHR30543:SF21">
    <property type="entry name" value="NAD(P)H-DEPENDENT FMN REDUCTASE LOT6"/>
    <property type="match status" value="1"/>
</dbReference>
<dbReference type="InterPro" id="IPR029039">
    <property type="entry name" value="Flavoprotein-like_sf"/>
</dbReference>
<reference evidence="2 3" key="1">
    <citation type="submission" date="2019-01" db="EMBL/GenBank/DDBJ databases">
        <title>Ktedonosporobacter rubrisoli SCAWS-G2.</title>
        <authorList>
            <person name="Huang Y."/>
            <person name="Yan B."/>
        </authorList>
    </citation>
    <scope>NUCLEOTIDE SEQUENCE [LARGE SCALE GENOMIC DNA]</scope>
    <source>
        <strain evidence="2 3">SCAWS-G2</strain>
    </source>
</reference>
<dbReference type="PANTHER" id="PTHR30543">
    <property type="entry name" value="CHROMATE REDUCTASE"/>
    <property type="match status" value="1"/>
</dbReference>
<dbReference type="InterPro" id="IPR005025">
    <property type="entry name" value="FMN_Rdtase-like_dom"/>
</dbReference>
<proteinExistence type="predicted"/>
<dbReference type="RefSeq" id="WP_129890543.1">
    <property type="nucleotide sequence ID" value="NZ_CP035758.1"/>
</dbReference>
<sequence length="190" mass="20889">MITVGIIIGSTRPGRKSEGVARWVQEIAAKRSDAKFELVDLKDFPLPHLGESLPPELEEDRQAHIKAWAEKISSLDAYIFITPEYNHGPPGVLKNAIDYLYDEWSNKAAGFVSYGGVGGARAVEHLRLVMAELQIADVRSQVSLSLFADFENYSALMPLAHQVDALNAMLDQLLGWAGALKTLRIEATSV</sequence>
<dbReference type="Gene3D" id="3.40.50.360">
    <property type="match status" value="1"/>
</dbReference>
<dbReference type="InterPro" id="IPR050712">
    <property type="entry name" value="NAD(P)H-dep_reductase"/>
</dbReference>
<evidence type="ECO:0000259" key="1">
    <source>
        <dbReference type="Pfam" id="PF03358"/>
    </source>
</evidence>
<accession>A0A4V0YZF0</accession>
<organism evidence="2 3">
    <name type="scientific">Ktedonosporobacter rubrisoli</name>
    <dbReference type="NCBI Taxonomy" id="2509675"/>
    <lineage>
        <taxon>Bacteria</taxon>
        <taxon>Bacillati</taxon>
        <taxon>Chloroflexota</taxon>
        <taxon>Ktedonobacteria</taxon>
        <taxon>Ktedonobacterales</taxon>
        <taxon>Ktedonosporobacteraceae</taxon>
        <taxon>Ktedonosporobacter</taxon>
    </lineage>
</organism>
<dbReference type="AlphaFoldDB" id="A0A4V0YZF0"/>
<dbReference type="Proteomes" id="UP000290365">
    <property type="component" value="Chromosome"/>
</dbReference>
<dbReference type="SUPFAM" id="SSF52218">
    <property type="entry name" value="Flavoproteins"/>
    <property type="match status" value="1"/>
</dbReference>
<evidence type="ECO:0000313" key="3">
    <source>
        <dbReference type="Proteomes" id="UP000290365"/>
    </source>
</evidence>
<dbReference type="GO" id="GO:0016491">
    <property type="term" value="F:oxidoreductase activity"/>
    <property type="evidence" value="ECO:0007669"/>
    <property type="project" value="InterPro"/>
</dbReference>
<dbReference type="KEGG" id="kbs:EPA93_27330"/>
<dbReference type="EMBL" id="CP035758">
    <property type="protein sequence ID" value="QBD79491.1"/>
    <property type="molecule type" value="Genomic_DNA"/>
</dbReference>
<dbReference type="GO" id="GO:0010181">
    <property type="term" value="F:FMN binding"/>
    <property type="evidence" value="ECO:0007669"/>
    <property type="project" value="TreeGrafter"/>
</dbReference>
<name>A0A4V0YZF0_KTERU</name>
<gene>
    <name evidence="2" type="ORF">EPA93_27330</name>
</gene>
<keyword evidence="3" id="KW-1185">Reference proteome</keyword>
<dbReference type="Pfam" id="PF03358">
    <property type="entry name" value="FMN_red"/>
    <property type="match status" value="1"/>
</dbReference>
<evidence type="ECO:0000313" key="2">
    <source>
        <dbReference type="EMBL" id="QBD79491.1"/>
    </source>
</evidence>
<protein>
    <submittedName>
        <fullName evidence="2">NADPH-dependent oxidoreductase</fullName>
    </submittedName>
</protein>
<dbReference type="OrthoDB" id="9812295at2"/>
<feature type="domain" description="NADPH-dependent FMN reductase-like" evidence="1">
    <location>
        <begin position="3"/>
        <end position="146"/>
    </location>
</feature>
<dbReference type="GO" id="GO:0005829">
    <property type="term" value="C:cytosol"/>
    <property type="evidence" value="ECO:0007669"/>
    <property type="project" value="TreeGrafter"/>
</dbReference>